<evidence type="ECO:0000256" key="1">
    <source>
        <dbReference type="SAM" id="Phobius"/>
    </source>
</evidence>
<dbReference type="Pfam" id="PF08044">
    <property type="entry name" value="DUF1707"/>
    <property type="match status" value="1"/>
</dbReference>
<keyword evidence="4" id="KW-1185">Reference proteome</keyword>
<organism evidence="3 4">
    <name type="scientific">Amycolatopsis taiwanensis</name>
    <dbReference type="NCBI Taxonomy" id="342230"/>
    <lineage>
        <taxon>Bacteria</taxon>
        <taxon>Bacillati</taxon>
        <taxon>Actinomycetota</taxon>
        <taxon>Actinomycetes</taxon>
        <taxon>Pseudonocardiales</taxon>
        <taxon>Pseudonocardiaceae</taxon>
        <taxon>Amycolatopsis</taxon>
    </lineage>
</organism>
<evidence type="ECO:0000259" key="2">
    <source>
        <dbReference type="Pfam" id="PF08044"/>
    </source>
</evidence>
<evidence type="ECO:0000313" key="4">
    <source>
        <dbReference type="Proteomes" id="UP001165136"/>
    </source>
</evidence>
<keyword evidence="1" id="KW-0812">Transmembrane</keyword>
<feature type="transmembrane region" description="Helical" evidence="1">
    <location>
        <begin position="85"/>
        <end position="105"/>
    </location>
</feature>
<evidence type="ECO:0000313" key="3">
    <source>
        <dbReference type="EMBL" id="GLY63446.1"/>
    </source>
</evidence>
<dbReference type="AlphaFoldDB" id="A0A9W6QSX6"/>
<sequence length="139" mass="15398">MPWRPMPRTIVGMSDAPTRIRASDADRQRVAAHVQQASGEGRLTLDETEDRLGAVYAAKYLDELDALTADLPLQQPEPSRFPTPLHLHAAIVGVLSVLLVVRWVISGVPFFWPVVPMFWLGLSLAVHAAVRSRHNAVPY</sequence>
<dbReference type="EMBL" id="BSTI01000001">
    <property type="protein sequence ID" value="GLY63446.1"/>
    <property type="molecule type" value="Genomic_DNA"/>
</dbReference>
<gene>
    <name evidence="3" type="ORF">Atai01_00650</name>
</gene>
<dbReference type="PANTHER" id="PTHR40763:SF4">
    <property type="entry name" value="DUF1707 DOMAIN-CONTAINING PROTEIN"/>
    <property type="match status" value="1"/>
</dbReference>
<keyword evidence="1" id="KW-0472">Membrane</keyword>
<comment type="caution">
    <text evidence="3">The sequence shown here is derived from an EMBL/GenBank/DDBJ whole genome shotgun (WGS) entry which is preliminary data.</text>
</comment>
<dbReference type="InterPro" id="IPR012551">
    <property type="entry name" value="DUF1707_SHOCT-like"/>
</dbReference>
<keyword evidence="1" id="KW-1133">Transmembrane helix</keyword>
<dbReference type="Proteomes" id="UP001165136">
    <property type="component" value="Unassembled WGS sequence"/>
</dbReference>
<name>A0A9W6QSX6_9PSEU</name>
<accession>A0A9W6QSX6</accession>
<protein>
    <recommendedName>
        <fullName evidence="2">DUF1707 domain-containing protein</fullName>
    </recommendedName>
</protein>
<feature type="transmembrane region" description="Helical" evidence="1">
    <location>
        <begin position="111"/>
        <end position="130"/>
    </location>
</feature>
<feature type="domain" description="DUF1707" evidence="2">
    <location>
        <begin position="20"/>
        <end position="72"/>
    </location>
</feature>
<dbReference type="PANTHER" id="PTHR40763">
    <property type="entry name" value="MEMBRANE PROTEIN-RELATED"/>
    <property type="match status" value="1"/>
</dbReference>
<proteinExistence type="predicted"/>
<reference evidence="3" key="1">
    <citation type="submission" date="2023-03" db="EMBL/GenBank/DDBJ databases">
        <title>Amycolatopsis taiwanensis NBRC 103393.</title>
        <authorList>
            <person name="Ichikawa N."/>
            <person name="Sato H."/>
            <person name="Tonouchi N."/>
        </authorList>
    </citation>
    <scope>NUCLEOTIDE SEQUENCE</scope>
    <source>
        <strain evidence="3">NBRC 103393</strain>
    </source>
</reference>